<evidence type="ECO:0000313" key="2">
    <source>
        <dbReference type="Proteomes" id="UP000199095"/>
    </source>
</evidence>
<protein>
    <recommendedName>
        <fullName evidence="3">Cof subfamily of IIB subfamily of haloacid dehalogenase superfamily/HAD-superfamily hydrolase, subfamily IIB</fullName>
    </recommendedName>
</protein>
<dbReference type="InterPro" id="IPR000150">
    <property type="entry name" value="Cof"/>
</dbReference>
<dbReference type="EMBL" id="FOHJ01000003">
    <property type="protein sequence ID" value="SET13890.1"/>
    <property type="molecule type" value="Genomic_DNA"/>
</dbReference>
<evidence type="ECO:0000313" key="1">
    <source>
        <dbReference type="EMBL" id="SET13890.1"/>
    </source>
</evidence>
<reference evidence="2" key="1">
    <citation type="submission" date="2016-10" db="EMBL/GenBank/DDBJ databases">
        <authorList>
            <person name="Varghese N."/>
            <person name="Submissions S."/>
        </authorList>
    </citation>
    <scope>NUCLEOTIDE SEQUENCE [LARGE SCALE GENOMIC DNA]</scope>
    <source>
        <strain evidence="2">CGMCC 1.3566</strain>
    </source>
</reference>
<dbReference type="Gene3D" id="3.30.1240.10">
    <property type="match status" value="1"/>
</dbReference>
<dbReference type="PANTHER" id="PTHR10000:SF8">
    <property type="entry name" value="HAD SUPERFAMILY HYDROLASE-LIKE, TYPE 3"/>
    <property type="match status" value="1"/>
</dbReference>
<dbReference type="RefSeq" id="WP_093132558.1">
    <property type="nucleotide sequence ID" value="NZ_FOHJ01000003.1"/>
</dbReference>
<dbReference type="InterPro" id="IPR036412">
    <property type="entry name" value="HAD-like_sf"/>
</dbReference>
<dbReference type="NCBIfam" id="TIGR01484">
    <property type="entry name" value="HAD-SF-IIB"/>
    <property type="match status" value="1"/>
</dbReference>
<proteinExistence type="predicted"/>
<dbReference type="STRING" id="237682.SAMN05421676_10317"/>
<dbReference type="InterPro" id="IPR023214">
    <property type="entry name" value="HAD_sf"/>
</dbReference>
<dbReference type="SFLD" id="SFLDS00003">
    <property type="entry name" value="Haloacid_Dehalogenase"/>
    <property type="match status" value="1"/>
</dbReference>
<dbReference type="NCBIfam" id="TIGR00099">
    <property type="entry name" value="Cof-subfamily"/>
    <property type="match status" value="1"/>
</dbReference>
<evidence type="ECO:0008006" key="3">
    <source>
        <dbReference type="Google" id="ProtNLM"/>
    </source>
</evidence>
<dbReference type="GO" id="GO:0000287">
    <property type="term" value="F:magnesium ion binding"/>
    <property type="evidence" value="ECO:0007669"/>
    <property type="project" value="TreeGrafter"/>
</dbReference>
<dbReference type="Gene3D" id="3.40.50.1000">
    <property type="entry name" value="HAD superfamily/HAD-like"/>
    <property type="match status" value="1"/>
</dbReference>
<sequence length="261" mass="29351">MIKMIVSDLDGTLLTEHREILSKDKESILNAKKNGIDISIASGRMDVEINEVFNIMGVKGHRISQNGAFVYSKDGQRIYGNPFSTENVINIYGFLTTHVKERVTLYSENTGFVSNSSQLRSEDEHRLFFPIKVEPDLLKMVENGLEVSKISVYSQNTDSLKEIQKQVEEAFSNVADSFISDPSCLDIMPKNINKGKGIEAIMNALNIAPEEMICIGDSFNDISMFNLTPHSYVMSQSEDTVKQYAAHEINYVHEALEDILK</sequence>
<dbReference type="PANTHER" id="PTHR10000">
    <property type="entry name" value="PHOSPHOSERINE PHOSPHATASE"/>
    <property type="match status" value="1"/>
</dbReference>
<gene>
    <name evidence="1" type="ORF">SAMN05421676_10317</name>
</gene>
<dbReference type="OrthoDB" id="9806027at2"/>
<dbReference type="InterPro" id="IPR006379">
    <property type="entry name" value="HAD-SF_hydro_IIB"/>
</dbReference>
<organism evidence="1 2">
    <name type="scientific">Salinibacillus kushneri</name>
    <dbReference type="NCBI Taxonomy" id="237682"/>
    <lineage>
        <taxon>Bacteria</taxon>
        <taxon>Bacillati</taxon>
        <taxon>Bacillota</taxon>
        <taxon>Bacilli</taxon>
        <taxon>Bacillales</taxon>
        <taxon>Bacillaceae</taxon>
        <taxon>Salinibacillus</taxon>
    </lineage>
</organism>
<dbReference type="GO" id="GO:0005829">
    <property type="term" value="C:cytosol"/>
    <property type="evidence" value="ECO:0007669"/>
    <property type="project" value="TreeGrafter"/>
</dbReference>
<dbReference type="Pfam" id="PF08282">
    <property type="entry name" value="Hydrolase_3"/>
    <property type="match status" value="1"/>
</dbReference>
<dbReference type="Proteomes" id="UP000199095">
    <property type="component" value="Unassembled WGS sequence"/>
</dbReference>
<accession>A0A1I0C3K4</accession>
<name>A0A1I0C3K4_9BACI</name>
<dbReference type="SFLD" id="SFLDG01140">
    <property type="entry name" value="C2.B:_Phosphomannomutase_and_P"/>
    <property type="match status" value="1"/>
</dbReference>
<dbReference type="SUPFAM" id="SSF56784">
    <property type="entry name" value="HAD-like"/>
    <property type="match status" value="1"/>
</dbReference>
<keyword evidence="2" id="KW-1185">Reference proteome</keyword>
<dbReference type="GO" id="GO:0016791">
    <property type="term" value="F:phosphatase activity"/>
    <property type="evidence" value="ECO:0007669"/>
    <property type="project" value="UniProtKB-ARBA"/>
</dbReference>
<dbReference type="AlphaFoldDB" id="A0A1I0C3K4"/>